<feature type="compositionally biased region" description="Low complexity" evidence="1">
    <location>
        <begin position="1237"/>
        <end position="1248"/>
    </location>
</feature>
<feature type="region of interest" description="Disordered" evidence="1">
    <location>
        <begin position="389"/>
        <end position="409"/>
    </location>
</feature>
<dbReference type="EMBL" id="JADWDJ010000017">
    <property type="protein sequence ID" value="KAG5267510.1"/>
    <property type="molecule type" value="Genomic_DNA"/>
</dbReference>
<feature type="region of interest" description="Disordered" evidence="1">
    <location>
        <begin position="1"/>
        <end position="29"/>
    </location>
</feature>
<organism evidence="2 3">
    <name type="scientific">Alosa alosa</name>
    <name type="common">allis shad</name>
    <dbReference type="NCBI Taxonomy" id="278164"/>
    <lineage>
        <taxon>Eukaryota</taxon>
        <taxon>Metazoa</taxon>
        <taxon>Chordata</taxon>
        <taxon>Craniata</taxon>
        <taxon>Vertebrata</taxon>
        <taxon>Euteleostomi</taxon>
        <taxon>Actinopterygii</taxon>
        <taxon>Neopterygii</taxon>
        <taxon>Teleostei</taxon>
        <taxon>Clupei</taxon>
        <taxon>Clupeiformes</taxon>
        <taxon>Clupeoidei</taxon>
        <taxon>Clupeidae</taxon>
        <taxon>Alosa</taxon>
    </lineage>
</organism>
<evidence type="ECO:0000313" key="2">
    <source>
        <dbReference type="EMBL" id="KAG5267510.1"/>
    </source>
</evidence>
<feature type="compositionally biased region" description="Basic and acidic residues" evidence="1">
    <location>
        <begin position="392"/>
        <end position="402"/>
    </location>
</feature>
<protein>
    <submittedName>
        <fullName evidence="2">Uncharacterized protein</fullName>
    </submittedName>
</protein>
<feature type="compositionally biased region" description="Polar residues" evidence="1">
    <location>
        <begin position="14"/>
        <end position="29"/>
    </location>
</feature>
<feature type="compositionally biased region" description="Polar residues" evidence="1">
    <location>
        <begin position="1534"/>
        <end position="1550"/>
    </location>
</feature>
<feature type="region of interest" description="Disordered" evidence="1">
    <location>
        <begin position="1531"/>
        <end position="1550"/>
    </location>
</feature>
<accession>A0AAV6FXN4</accession>
<sequence>MEKSGHHTVATLDRSGTASATRWATNEASSGWPDLDKMNVSPVIHHLVENMSEEQWKVVHKTLCEPKAMPELGHMCSNIVKAVTQTTSQHLLPALSKMLGMPVRSLIQSGMAKPSKPSHWSQIAQYQTTLCELFGITEDSICQNLRDCRHQCERDVVGLVFWHVNSVINLALKQHILKGGRPPEFSIKESTIKTAKDLVRAVSTQVNSTSADRSSSMTQVSSLEKDSVTNSGLISVTRTIINAITDHMNNCLDGEELKQVGEIISAVAERVNMLASQNAFLESPLCSGLPKLTQDQLVDGEDFLRSRNLQKLSTDKFHAKATKAVSDVLMKNLNCLPSRGASSVQCHCVAKCNHLSPSCRSVDQDASAVLETFIKEIKNLAQYTHCTTEAEDGNKPTQDTHNHYAASRSNDRSKAIAAAHMMFYKVQMKLMELYSQPSLKKSCASLAGTEDASVIDQLYQLQVDSATRDVVKEILNTLNDKDLDEESSSNLECSSSQVSMEAREFVDGIMKQLENFTGSTSEESTNSLASSEQDFSVKSSQVSRVSSKYSEICVSNLQVLMCEKFLTEASKTVSKTLLKSIGSQSSSSFSSQKLQSDASGLPEEPKNIDLAAFDITQNFVSEIKLCAASIEALAPESQMNGDLLKSGGTFSYTANGQLEGATQHFQKTIMTSVKGIYKSMHDKVKQFYSQYESDQNKTASVQQDYSSEQEEHAEELTSSGYERVDNSTKEIIRQLSCLVKTAISSEGNLTNPACVKSYASLKSSTFVDDVISELKNMSASADVTSLDMLTADLHDSVSLIEKLSNTEFQAKASRQVNEVLLKSVISHSSLEDSELCGNATGDSDCIDVRSFLPSVSQSQSIAYDLVGEVIEETVECLISSGFYSLTQSTASDIVENVTGAMKDLLEVKLAAKALQHTKGDDAGAISARLMVNRMCLTANNIFTNIKKRAAKCLHTFVYKDKREASTRKAISQVLASIQDGLPDTEGAENSEQIKLIHDLLSTMIDEIESTGTSDISGPPHLERDRTADFISEDTTTVMENLLSNRRVRSRRFLSETTVREYTHDLSHQIYQILRNSYDPSILFMPAGKSASDSFLSVVPCREEEKHETPFDLIYSCVEESVKRLILSCFFPLTSRENQDRVLRHAFDLVSSGSSCNSPLSQLTQHDMEASKSSPKLFRSTINVLTQVLAKEVMERLSVDVSTTSPVESDNDKKTFSQLSAREHQQPPKVEQMDESRPPISESSSRTSLSVSDMAVVETVYAIEEDKVMYSSEASCFATSPPAVMDSLSPCAPETHGEQVQIKHEEVPLVVKGVGLAISPPSSELPETEEANNNDYACFISMLVIRLLRRTISSHHAKWAEQEGLHDNVHDMSRELIDKILPELFLASGMVKCQSYPEDMKIFRIYQNLYQNLVQEYGSSQGLKSAVEAQESSFDTSLIKLLAKEIHAAPSTGNGPEVNTENGTKARRFQLSSRFQTPFQTSRFQLSSRFQTPFQTSRFQLSSRLQTPLKFPKIPINMEQLRALHLPSMKKKQNSDVVTTDSNTAPATGTFTSKLQGMREGLKPLGSCPFRMPKVLWPTLKLPRKYNEIAPCLNLERSEDVIEADKNIASS</sequence>
<feature type="region of interest" description="Disordered" evidence="1">
    <location>
        <begin position="1199"/>
        <end position="1248"/>
    </location>
</feature>
<reference evidence="2 3" key="1">
    <citation type="submission" date="2020-10" db="EMBL/GenBank/DDBJ databases">
        <title>Chromosome-scale genome assembly of the Allis shad, Alosa alosa.</title>
        <authorList>
            <person name="Margot Z."/>
            <person name="Christophe K."/>
            <person name="Cabau C."/>
            <person name="Louis A."/>
            <person name="Berthelot C."/>
            <person name="Parey E."/>
            <person name="Roest Crollius H."/>
            <person name="Montfort J."/>
            <person name="Robinson-Rechavi M."/>
            <person name="Bucao C."/>
            <person name="Bouchez O."/>
            <person name="Gislard M."/>
            <person name="Lluch J."/>
            <person name="Milhes M."/>
            <person name="Lampietro C."/>
            <person name="Lopez Roques C."/>
            <person name="Donnadieu C."/>
            <person name="Braasch I."/>
            <person name="Desvignes T."/>
            <person name="Postlethwait J."/>
            <person name="Bobe J."/>
            <person name="Guiguen Y."/>
        </authorList>
    </citation>
    <scope>NUCLEOTIDE SEQUENCE [LARGE SCALE GENOMIC DNA]</scope>
    <source>
        <strain evidence="2">M-15738</strain>
        <tissue evidence="2">Blood</tissue>
    </source>
</reference>
<dbReference type="Proteomes" id="UP000823561">
    <property type="component" value="Chromosome 17"/>
</dbReference>
<comment type="caution">
    <text evidence="2">The sequence shown here is derived from an EMBL/GenBank/DDBJ whole genome shotgun (WGS) entry which is preliminary data.</text>
</comment>
<name>A0AAV6FXN4_9TELE</name>
<proteinExistence type="predicted"/>
<evidence type="ECO:0000313" key="3">
    <source>
        <dbReference type="Proteomes" id="UP000823561"/>
    </source>
</evidence>
<feature type="compositionally biased region" description="Basic and acidic residues" evidence="1">
    <location>
        <begin position="1209"/>
        <end position="1236"/>
    </location>
</feature>
<gene>
    <name evidence="2" type="ORF">AALO_G00222530</name>
</gene>
<evidence type="ECO:0000256" key="1">
    <source>
        <dbReference type="SAM" id="MobiDB-lite"/>
    </source>
</evidence>
<keyword evidence="3" id="KW-1185">Reference proteome</keyword>